<dbReference type="InterPro" id="IPR018951">
    <property type="entry name" value="Fumarase_C_C"/>
</dbReference>
<reference evidence="2 3" key="1">
    <citation type="submission" date="2020-10" db="EMBL/GenBank/DDBJ databases">
        <title>Connecting structure to function with the recovery of over 1000 high-quality activated sludge metagenome-assembled genomes encoding full-length rRNA genes using long-read sequencing.</title>
        <authorList>
            <person name="Singleton C.M."/>
            <person name="Petriglieri F."/>
            <person name="Kristensen J.M."/>
            <person name="Kirkegaard R.H."/>
            <person name="Michaelsen T.Y."/>
            <person name="Andersen M.H."/>
            <person name="Karst S.M."/>
            <person name="Dueholm M.S."/>
            <person name="Nielsen P.H."/>
            <person name="Albertsen M."/>
        </authorList>
    </citation>
    <scope>NUCLEOTIDE SEQUENCE [LARGE SCALE GENOMIC DNA]</scope>
    <source>
        <strain evidence="2">EsbW_18-Q3-R4-48_BATAC.463</strain>
    </source>
</reference>
<organism evidence="2 3">
    <name type="scientific">Candidatus Dechloromonas phosphorivorans</name>
    <dbReference type="NCBI Taxonomy" id="2899244"/>
    <lineage>
        <taxon>Bacteria</taxon>
        <taxon>Pseudomonadati</taxon>
        <taxon>Pseudomonadota</taxon>
        <taxon>Betaproteobacteria</taxon>
        <taxon>Rhodocyclales</taxon>
        <taxon>Azonexaceae</taxon>
        <taxon>Dechloromonas</taxon>
    </lineage>
</organism>
<dbReference type="AlphaFoldDB" id="A0A935K786"/>
<feature type="domain" description="Fumarase C C-terminal" evidence="1">
    <location>
        <begin position="1"/>
        <end position="44"/>
    </location>
</feature>
<protein>
    <recommendedName>
        <fullName evidence="1">Fumarase C C-terminal domain-containing protein</fullName>
    </recommendedName>
</protein>
<comment type="caution">
    <text evidence="2">The sequence shown here is derived from an EMBL/GenBank/DDBJ whole genome shotgun (WGS) entry which is preliminary data.</text>
</comment>
<gene>
    <name evidence="2" type="ORF">IPJ38_00850</name>
</gene>
<dbReference type="Gene3D" id="1.10.40.30">
    <property type="entry name" value="Fumarase/aspartase (C-terminal domain)"/>
    <property type="match status" value="1"/>
</dbReference>
<dbReference type="EMBL" id="JADJMS010000004">
    <property type="protein sequence ID" value="MBK7413880.1"/>
    <property type="molecule type" value="Genomic_DNA"/>
</dbReference>
<feature type="non-terminal residue" evidence="2">
    <location>
        <position position="1"/>
    </location>
</feature>
<evidence type="ECO:0000259" key="1">
    <source>
        <dbReference type="Pfam" id="PF10415"/>
    </source>
</evidence>
<proteinExistence type="predicted"/>
<dbReference type="Pfam" id="PF10415">
    <property type="entry name" value="FumaraseC_C"/>
    <property type="match status" value="1"/>
</dbReference>
<evidence type="ECO:0000313" key="2">
    <source>
        <dbReference type="EMBL" id="MBK7413880.1"/>
    </source>
</evidence>
<name>A0A935K786_9RHOO</name>
<dbReference type="GO" id="GO:0006099">
    <property type="term" value="P:tricarboxylic acid cycle"/>
    <property type="evidence" value="ECO:0007669"/>
    <property type="project" value="InterPro"/>
</dbReference>
<evidence type="ECO:0000313" key="3">
    <source>
        <dbReference type="Proteomes" id="UP000739411"/>
    </source>
</evidence>
<sequence>DKAAEIAKYAHQNDTSLKAAALALQHVTVKEQYEAWVIPPTMIHPG</sequence>
<dbReference type="GO" id="GO:0016829">
    <property type="term" value="F:lyase activity"/>
    <property type="evidence" value="ECO:0007669"/>
    <property type="project" value="InterPro"/>
</dbReference>
<dbReference type="Proteomes" id="UP000739411">
    <property type="component" value="Unassembled WGS sequence"/>
</dbReference>
<accession>A0A935K786</accession>